<proteinExistence type="predicted"/>
<organism evidence="1 2">
    <name type="scientific">Thermoanaerobacterium thermosaccharolyticum</name>
    <name type="common">Clostridium thermosaccharolyticum</name>
    <dbReference type="NCBI Taxonomy" id="1517"/>
    <lineage>
        <taxon>Bacteria</taxon>
        <taxon>Bacillati</taxon>
        <taxon>Bacillota</taxon>
        <taxon>Clostridia</taxon>
        <taxon>Thermoanaerobacterales</taxon>
        <taxon>Thermoanaerobacteraceae</taxon>
        <taxon>Thermoanaerobacterium</taxon>
    </lineage>
</organism>
<accession>A0A223I0A5</accession>
<evidence type="ECO:0000313" key="2">
    <source>
        <dbReference type="Proteomes" id="UP000214975"/>
    </source>
</evidence>
<sequence length="496" mass="59155">MHHDEIQKLKKILAEDSNDDANISNVLKEIFKKQKNIIMTICVLELIYESVYLYDIILKRNGVLKFMKSLNDDLYDTIESFRDVVGRIRYYKQIDLKIRENIIKMLEDKKENLESDLEVLYGYFVEARYCSDVFNDKLKTFNHDNFDVSIEEFYNNIKEFVFENEEEKFERIQEVISSIPFALSRKRFFDYMKSGLIHEYNGYDKLIQNIFEIEENFYGKLVEGYGEKFTEIANKIEELQTIDLKNATKDDLELYLKETIVLLGKIQDIREIVYSLIRIVNRLLIFYKSDRKIEDTLQEEPKIKIFLDVYGSIYSEKYTKKKVKDFLRTLNEYISNWYFELYNYNRLLNDMNYLENDIENLIDEDILNDIEILAEYENLMNDDGDDFDDMQGDAIEGSIVEEEINNLISMIDDISRNMNPDYRKVRMRRLLGIIPVPGNFENEFFNYLKSSLEFDTTSNVKAAIIESVDKRIKLYKDMKNSKHLYEALLKNVKEGL</sequence>
<dbReference type="AlphaFoldDB" id="A0A223I0A5"/>
<evidence type="ECO:0000313" key="1">
    <source>
        <dbReference type="EMBL" id="AST58158.1"/>
    </source>
</evidence>
<reference evidence="1 2" key="1">
    <citation type="submission" date="2016-08" db="EMBL/GenBank/DDBJ databases">
        <title>A novel genetic cassette of butanologenic Thermoanaerobacterium thermosaccharolyticum that directly convert cellulose to butanol.</title>
        <authorList>
            <person name="Li T."/>
            <person name="He J."/>
        </authorList>
    </citation>
    <scope>NUCLEOTIDE SEQUENCE [LARGE SCALE GENOMIC DNA]</scope>
    <source>
        <strain evidence="1 2">TG57</strain>
    </source>
</reference>
<name>A0A223I0A5_THETR</name>
<dbReference type="Proteomes" id="UP000214975">
    <property type="component" value="Chromosome"/>
</dbReference>
<gene>
    <name evidence="1" type="ORF">Thert_02234</name>
</gene>
<dbReference type="RefSeq" id="WP_015311031.1">
    <property type="nucleotide sequence ID" value="NZ_CP016893.1"/>
</dbReference>
<protein>
    <submittedName>
        <fullName evidence="1">Uncharacterized protein</fullName>
    </submittedName>
</protein>
<dbReference type="EMBL" id="CP016893">
    <property type="protein sequence ID" value="AST58158.1"/>
    <property type="molecule type" value="Genomic_DNA"/>
</dbReference>